<dbReference type="Pfam" id="PF16157">
    <property type="entry name" value="DUF4865"/>
    <property type="match status" value="1"/>
</dbReference>
<dbReference type="EMBL" id="BMGP01000004">
    <property type="protein sequence ID" value="GGF30261.1"/>
    <property type="molecule type" value="Genomic_DNA"/>
</dbReference>
<proteinExistence type="predicted"/>
<sequence length="201" mass="21661">MLAMQYQITLPADYDMGIIRERVATRGFALDQYPGLGLKAYLIREAGVNGSAVNQYAPFYLWNAPLAAGTFLWGGDGFGNIVRDFGRPVAQTWVGAGFARGPAGDEAPTVAVRSIIHLTDDADPQPLVASRVDALPALVGQPGLHSVAVAVDPRTWQLVEFSLWAVAPDAEWIEAAADSRDTETYEVLHLSSPGLARLARR</sequence>
<keyword evidence="2" id="KW-1185">Reference proteome</keyword>
<reference evidence="1 2" key="1">
    <citation type="journal article" date="2014" name="Int. J. Syst. Evol. Microbiol.">
        <title>Complete genome sequence of Corynebacterium casei LMG S-19264T (=DSM 44701T), isolated from a smear-ripened cheese.</title>
        <authorList>
            <consortium name="US DOE Joint Genome Institute (JGI-PGF)"/>
            <person name="Walter F."/>
            <person name="Albersmeier A."/>
            <person name="Kalinowski J."/>
            <person name="Ruckert C."/>
        </authorList>
    </citation>
    <scope>NUCLEOTIDE SEQUENCE [LARGE SCALE GENOMIC DNA]</scope>
    <source>
        <strain evidence="1 2">CGMCC 1.12976</strain>
    </source>
</reference>
<dbReference type="AlphaFoldDB" id="A0A917B8N0"/>
<evidence type="ECO:0000313" key="2">
    <source>
        <dbReference type="Proteomes" id="UP000598775"/>
    </source>
</evidence>
<name>A0A917B8N0_9MICO</name>
<comment type="caution">
    <text evidence="1">The sequence shown here is derived from an EMBL/GenBank/DDBJ whole genome shotgun (WGS) entry which is preliminary data.</text>
</comment>
<dbReference type="Proteomes" id="UP000598775">
    <property type="component" value="Unassembled WGS sequence"/>
</dbReference>
<dbReference type="RefSeq" id="WP_188678638.1">
    <property type="nucleotide sequence ID" value="NZ_BMGP01000004.1"/>
</dbReference>
<organism evidence="1 2">
    <name type="scientific">Subtercola lobariae</name>
    <dbReference type="NCBI Taxonomy" id="1588641"/>
    <lineage>
        <taxon>Bacteria</taxon>
        <taxon>Bacillati</taxon>
        <taxon>Actinomycetota</taxon>
        <taxon>Actinomycetes</taxon>
        <taxon>Micrococcales</taxon>
        <taxon>Microbacteriaceae</taxon>
        <taxon>Subtercola</taxon>
    </lineage>
</organism>
<evidence type="ECO:0000313" key="1">
    <source>
        <dbReference type="EMBL" id="GGF30261.1"/>
    </source>
</evidence>
<dbReference type="InterPro" id="IPR032349">
    <property type="entry name" value="DUF4865"/>
</dbReference>
<protein>
    <submittedName>
        <fullName evidence="1">DUF4865 domain-containing protein</fullName>
    </submittedName>
</protein>
<accession>A0A917B8N0</accession>
<gene>
    <name evidence="1" type="ORF">GCM10011399_24320</name>
</gene>